<dbReference type="PANTHER" id="PTHR12174">
    <property type="entry name" value="SIGNAL PEPTIDE PEPTIDASE"/>
    <property type="match status" value="1"/>
</dbReference>
<dbReference type="InterPro" id="IPR007369">
    <property type="entry name" value="Peptidase_A22B_SPP"/>
</dbReference>
<dbReference type="GO" id="GO:0098554">
    <property type="term" value="C:cytoplasmic side of endoplasmic reticulum membrane"/>
    <property type="evidence" value="ECO:0007669"/>
    <property type="project" value="TreeGrafter"/>
</dbReference>
<feature type="non-terminal residue" evidence="2">
    <location>
        <position position="1"/>
    </location>
</feature>
<dbReference type="GO" id="GO:0005765">
    <property type="term" value="C:lysosomal membrane"/>
    <property type="evidence" value="ECO:0007669"/>
    <property type="project" value="TreeGrafter"/>
</dbReference>
<dbReference type="OrthoDB" id="6510745at2759"/>
<protein>
    <submittedName>
        <fullName evidence="2">Signal peptide peptidase 2B-like</fullName>
    </submittedName>
</protein>
<dbReference type="Proteomes" id="UP000192247">
    <property type="component" value="Unassembled WGS sequence"/>
</dbReference>
<accession>A0A1V9XFF4</accession>
<dbReference type="EMBL" id="MNPL01012141">
    <property type="protein sequence ID" value="OQR72280.1"/>
    <property type="molecule type" value="Genomic_DNA"/>
</dbReference>
<keyword evidence="1" id="KW-1133">Transmembrane helix</keyword>
<keyword evidence="1" id="KW-0472">Membrane</keyword>
<dbReference type="GO" id="GO:0098553">
    <property type="term" value="C:lumenal side of endoplasmic reticulum membrane"/>
    <property type="evidence" value="ECO:0007669"/>
    <property type="project" value="TreeGrafter"/>
</dbReference>
<dbReference type="PANTHER" id="PTHR12174:SF103">
    <property type="entry name" value="INTRAMEMBRANE PROTEASE (IMPAS) FAMILY"/>
    <property type="match status" value="1"/>
</dbReference>
<sequence length="190" mass="21008">VYWLPGNFLIRAPGFGYLNPLRALLLTVPITSAVVWYIRRTEYNRIWPLHNFMAAVMCVWLISYVRLPSLSVAAVVALLLGLYDFFMVYVTPRFTYDGKSVMETVARGGKKGEVLPMVVHVPSFSYGDKYQGCTGPIVGLIGMGDLIIPGFIVAYCGVVDAYCRRGESCKLSFLALGAYAAGLIITYIVK</sequence>
<organism evidence="2 3">
    <name type="scientific">Tropilaelaps mercedesae</name>
    <dbReference type="NCBI Taxonomy" id="418985"/>
    <lineage>
        <taxon>Eukaryota</taxon>
        <taxon>Metazoa</taxon>
        <taxon>Ecdysozoa</taxon>
        <taxon>Arthropoda</taxon>
        <taxon>Chelicerata</taxon>
        <taxon>Arachnida</taxon>
        <taxon>Acari</taxon>
        <taxon>Parasitiformes</taxon>
        <taxon>Mesostigmata</taxon>
        <taxon>Gamasina</taxon>
        <taxon>Dermanyssoidea</taxon>
        <taxon>Laelapidae</taxon>
        <taxon>Tropilaelaps</taxon>
    </lineage>
</organism>
<dbReference type="GO" id="GO:0033619">
    <property type="term" value="P:membrane protein proteolysis"/>
    <property type="evidence" value="ECO:0007669"/>
    <property type="project" value="TreeGrafter"/>
</dbReference>
<name>A0A1V9XFF4_9ACAR</name>
<keyword evidence="1" id="KW-0812">Transmembrane</keyword>
<evidence type="ECO:0000313" key="3">
    <source>
        <dbReference type="Proteomes" id="UP000192247"/>
    </source>
</evidence>
<dbReference type="Pfam" id="PF04258">
    <property type="entry name" value="Peptidase_A22B"/>
    <property type="match status" value="1"/>
</dbReference>
<feature type="transmembrane region" description="Helical" evidence="1">
    <location>
        <begin position="171"/>
        <end position="189"/>
    </location>
</feature>
<evidence type="ECO:0000313" key="2">
    <source>
        <dbReference type="EMBL" id="OQR72280.1"/>
    </source>
</evidence>
<reference evidence="2 3" key="1">
    <citation type="journal article" date="2017" name="Gigascience">
        <title>Draft genome of the honey bee ectoparasitic mite, Tropilaelaps mercedesae, is shaped by the parasitic life history.</title>
        <authorList>
            <person name="Dong X."/>
            <person name="Armstrong S.D."/>
            <person name="Xia D."/>
            <person name="Makepeace B.L."/>
            <person name="Darby A.C."/>
            <person name="Kadowaki T."/>
        </authorList>
    </citation>
    <scope>NUCLEOTIDE SEQUENCE [LARGE SCALE GENOMIC DNA]</scope>
    <source>
        <strain evidence="2">Wuxi-XJTLU</strain>
    </source>
</reference>
<feature type="non-terminal residue" evidence="2">
    <location>
        <position position="190"/>
    </location>
</feature>
<comment type="caution">
    <text evidence="2">The sequence shown here is derived from an EMBL/GenBank/DDBJ whole genome shotgun (WGS) entry which is preliminary data.</text>
</comment>
<keyword evidence="3" id="KW-1185">Reference proteome</keyword>
<dbReference type="InParanoid" id="A0A1V9XFF4"/>
<dbReference type="GO" id="GO:0042500">
    <property type="term" value="F:aspartic endopeptidase activity, intramembrane cleaving"/>
    <property type="evidence" value="ECO:0007669"/>
    <property type="project" value="InterPro"/>
</dbReference>
<feature type="transmembrane region" description="Helical" evidence="1">
    <location>
        <begin position="20"/>
        <end position="39"/>
    </location>
</feature>
<proteinExistence type="predicted"/>
<evidence type="ECO:0000256" key="1">
    <source>
        <dbReference type="SAM" id="Phobius"/>
    </source>
</evidence>
<gene>
    <name evidence="2" type="ORF">BIW11_10489</name>
</gene>
<dbReference type="GO" id="GO:0030660">
    <property type="term" value="C:Golgi-associated vesicle membrane"/>
    <property type="evidence" value="ECO:0007669"/>
    <property type="project" value="TreeGrafter"/>
</dbReference>
<dbReference type="AlphaFoldDB" id="A0A1V9XFF4"/>